<evidence type="ECO:0000256" key="1">
    <source>
        <dbReference type="ARBA" id="ARBA00009437"/>
    </source>
</evidence>
<gene>
    <name evidence="6" type="ORF">ACFPA8_04115</name>
</gene>
<dbReference type="SUPFAM" id="SSF46785">
    <property type="entry name" value="Winged helix' DNA-binding domain"/>
    <property type="match status" value="1"/>
</dbReference>
<evidence type="ECO:0000256" key="3">
    <source>
        <dbReference type="ARBA" id="ARBA00023125"/>
    </source>
</evidence>
<dbReference type="Pfam" id="PF00126">
    <property type="entry name" value="HTH_1"/>
    <property type="match status" value="1"/>
</dbReference>
<dbReference type="EMBL" id="JBHSFH010000003">
    <property type="protein sequence ID" value="MFC4493318.1"/>
    <property type="molecule type" value="Genomic_DNA"/>
</dbReference>
<evidence type="ECO:0000313" key="7">
    <source>
        <dbReference type="Proteomes" id="UP001595997"/>
    </source>
</evidence>
<evidence type="ECO:0000256" key="2">
    <source>
        <dbReference type="ARBA" id="ARBA00023015"/>
    </source>
</evidence>
<accession>A0ABV9A3U7</accession>
<sequence>MRTHRYAPGVELEVRHLRALCAIADTGSVHKAARQLGMTQPSLTTQLRRIEQAVGGQLFTRERTGSRPTPLGRFLLCRARPLVAEMSALVSETRAAAGRTGGESLRIGSTGSPAVPGWLRRLRSRLPEADTTFHMDVRAHALLRMVAAHQLDAVFVHEVEGTPLHVPDGVVLHVLVEREPQFVAISATHPAAEQPVLSLGELAHERWMVDPTADGEWTGLRRVFADAGISPRVVHGDNMAAADLVAAGEVVAPCQPTSPARPGWVVRPLLGDPLAVRLLLATPEPRPGTKPVIEPETLLADLESAYREVAWASEPYRHWLQRHDDSASLPFTVVA</sequence>
<evidence type="ECO:0000256" key="4">
    <source>
        <dbReference type="ARBA" id="ARBA00023163"/>
    </source>
</evidence>
<dbReference type="InterPro" id="IPR005119">
    <property type="entry name" value="LysR_subst-bd"/>
</dbReference>
<dbReference type="Pfam" id="PF03466">
    <property type="entry name" value="LysR_substrate"/>
    <property type="match status" value="1"/>
</dbReference>
<dbReference type="Gene3D" id="1.10.10.10">
    <property type="entry name" value="Winged helix-like DNA-binding domain superfamily/Winged helix DNA-binding domain"/>
    <property type="match status" value="1"/>
</dbReference>
<organism evidence="6 7">
    <name type="scientific">Streptomyces ovatisporus</name>
    <dbReference type="NCBI Taxonomy" id="1128682"/>
    <lineage>
        <taxon>Bacteria</taxon>
        <taxon>Bacillati</taxon>
        <taxon>Actinomycetota</taxon>
        <taxon>Actinomycetes</taxon>
        <taxon>Kitasatosporales</taxon>
        <taxon>Streptomycetaceae</taxon>
        <taxon>Streptomyces</taxon>
    </lineage>
</organism>
<dbReference type="SUPFAM" id="SSF53850">
    <property type="entry name" value="Periplasmic binding protein-like II"/>
    <property type="match status" value="1"/>
</dbReference>
<dbReference type="PANTHER" id="PTHR30346">
    <property type="entry name" value="TRANSCRIPTIONAL DUAL REGULATOR HCAR-RELATED"/>
    <property type="match status" value="1"/>
</dbReference>
<keyword evidence="2" id="KW-0805">Transcription regulation</keyword>
<dbReference type="RefSeq" id="WP_386442347.1">
    <property type="nucleotide sequence ID" value="NZ_JBHSFH010000003.1"/>
</dbReference>
<evidence type="ECO:0000313" key="6">
    <source>
        <dbReference type="EMBL" id="MFC4493318.1"/>
    </source>
</evidence>
<dbReference type="PRINTS" id="PR00039">
    <property type="entry name" value="HTHLYSR"/>
</dbReference>
<protein>
    <submittedName>
        <fullName evidence="6">LysR family transcriptional regulator</fullName>
    </submittedName>
</protein>
<dbReference type="InterPro" id="IPR036388">
    <property type="entry name" value="WH-like_DNA-bd_sf"/>
</dbReference>
<keyword evidence="7" id="KW-1185">Reference proteome</keyword>
<dbReference type="InterPro" id="IPR000847">
    <property type="entry name" value="LysR_HTH_N"/>
</dbReference>
<reference evidence="7" key="1">
    <citation type="journal article" date="2019" name="Int. J. Syst. Evol. Microbiol.">
        <title>The Global Catalogue of Microorganisms (GCM) 10K type strain sequencing project: providing services to taxonomists for standard genome sequencing and annotation.</title>
        <authorList>
            <consortium name="The Broad Institute Genomics Platform"/>
            <consortium name="The Broad Institute Genome Sequencing Center for Infectious Disease"/>
            <person name="Wu L."/>
            <person name="Ma J."/>
        </authorList>
    </citation>
    <scope>NUCLEOTIDE SEQUENCE [LARGE SCALE GENOMIC DNA]</scope>
    <source>
        <strain evidence="7">CGMCC 4.7357</strain>
    </source>
</reference>
<dbReference type="InterPro" id="IPR036390">
    <property type="entry name" value="WH_DNA-bd_sf"/>
</dbReference>
<dbReference type="PROSITE" id="PS50931">
    <property type="entry name" value="HTH_LYSR"/>
    <property type="match status" value="1"/>
</dbReference>
<dbReference type="CDD" id="cd08414">
    <property type="entry name" value="PBP2_LTTR_aromatics_like"/>
    <property type="match status" value="1"/>
</dbReference>
<feature type="domain" description="HTH lysR-type" evidence="5">
    <location>
        <begin position="12"/>
        <end position="69"/>
    </location>
</feature>
<evidence type="ECO:0000259" key="5">
    <source>
        <dbReference type="PROSITE" id="PS50931"/>
    </source>
</evidence>
<dbReference type="PANTHER" id="PTHR30346:SF30">
    <property type="entry name" value="SMALL NEUTRAL PROTEASE REGULATORY PROTEIN"/>
    <property type="match status" value="1"/>
</dbReference>
<keyword evidence="3" id="KW-0238">DNA-binding</keyword>
<comment type="similarity">
    <text evidence="1">Belongs to the LysR transcriptional regulatory family.</text>
</comment>
<comment type="caution">
    <text evidence="6">The sequence shown here is derived from an EMBL/GenBank/DDBJ whole genome shotgun (WGS) entry which is preliminary data.</text>
</comment>
<dbReference type="Proteomes" id="UP001595997">
    <property type="component" value="Unassembled WGS sequence"/>
</dbReference>
<dbReference type="Gene3D" id="3.40.190.10">
    <property type="entry name" value="Periplasmic binding protein-like II"/>
    <property type="match status" value="2"/>
</dbReference>
<name>A0ABV9A3U7_9ACTN</name>
<keyword evidence="4" id="KW-0804">Transcription</keyword>
<proteinExistence type="inferred from homology"/>